<gene>
    <name evidence="4" type="ORF">C1949_16105</name>
</gene>
<dbReference type="GO" id="GO:0006655">
    <property type="term" value="P:phosphatidylglycerol biosynthetic process"/>
    <property type="evidence" value="ECO:0007669"/>
    <property type="project" value="UniProtKB-UniPathway"/>
</dbReference>
<feature type="domain" description="YutG/PgpA" evidence="3">
    <location>
        <begin position="20"/>
        <end position="157"/>
    </location>
</feature>
<feature type="transmembrane region" description="Helical" evidence="2">
    <location>
        <begin position="53"/>
        <end position="71"/>
    </location>
</feature>
<keyword evidence="1" id="KW-0460">Magnesium</keyword>
<accession>A0A2P4ERV1</accession>
<keyword evidence="2" id="KW-1133">Transmembrane helix</keyword>
<keyword evidence="1" id="KW-1003">Cell membrane</keyword>
<dbReference type="PANTHER" id="PTHR36305">
    <property type="entry name" value="PHOSPHATIDYLGLYCEROPHOSPHATASE A"/>
    <property type="match status" value="1"/>
</dbReference>
<protein>
    <recommendedName>
        <fullName evidence="1">Phosphatidylglycerophosphatase A</fullName>
        <ecNumber evidence="1">3.1.3.27</ecNumber>
    </recommendedName>
    <alternativeName>
        <fullName evidence="1">Phosphatidylglycerolphosphate phosphatase A</fullName>
    </alternativeName>
</protein>
<dbReference type="GO" id="GO:0046872">
    <property type="term" value="F:metal ion binding"/>
    <property type="evidence" value="ECO:0007669"/>
    <property type="project" value="UniProtKB-KW"/>
</dbReference>
<dbReference type="GO" id="GO:0009395">
    <property type="term" value="P:phospholipid catabolic process"/>
    <property type="evidence" value="ECO:0007669"/>
    <property type="project" value="UniProtKB-KW"/>
</dbReference>
<dbReference type="Pfam" id="PF04608">
    <property type="entry name" value="PgpA"/>
    <property type="match status" value="1"/>
</dbReference>
<reference evidence="4 5" key="1">
    <citation type="submission" date="2018-01" db="EMBL/GenBank/DDBJ databases">
        <title>Draft genome of the type strain Pseudomonas oceani DSM 100277 isolated from the deep water in Okinawa trough, northwestern Pacific Ocean.</title>
        <authorList>
            <person name="Gomila M."/>
            <person name="Mulet M."/>
            <person name="Garcia-Valdes E."/>
            <person name="Lalucat J."/>
        </authorList>
    </citation>
    <scope>NUCLEOTIDE SEQUENCE [LARGE SCALE GENOMIC DNA]</scope>
    <source>
        <strain evidence="4 5">DSM 100277</strain>
    </source>
</reference>
<keyword evidence="1" id="KW-1208">Phospholipid metabolism</keyword>
<feature type="transmembrane region" description="Helical" evidence="2">
    <location>
        <begin position="92"/>
        <end position="115"/>
    </location>
</feature>
<evidence type="ECO:0000313" key="5">
    <source>
        <dbReference type="Proteomes" id="UP000243451"/>
    </source>
</evidence>
<dbReference type="UniPathway" id="UPA00084">
    <property type="reaction ID" value="UER00504"/>
</dbReference>
<feature type="transmembrane region" description="Helical" evidence="2">
    <location>
        <begin position="135"/>
        <end position="157"/>
    </location>
</feature>
<comment type="caution">
    <text evidence="4">The sequence shown here is derived from an EMBL/GenBank/DDBJ whole genome shotgun (WGS) entry which is preliminary data.</text>
</comment>
<evidence type="ECO:0000256" key="1">
    <source>
        <dbReference type="PIRNR" id="PIRNR006162"/>
    </source>
</evidence>
<keyword evidence="1" id="KW-0442">Lipid degradation</keyword>
<sequence length="164" mass="18246">MTDARETTPPSVWRNPIHFLAFGFGSGAIRPAPGTWGTLAALPFVLLWQQLPLGGYSLVIVLSTLLGIWLCHRTAEDLGVHDHGGIVWDEFVGLWIALWLAPTGWLWLLAGFVLFRLFDIWKPWPIRWVDRQVGGGFGIMLDDIIAGFMALLVLLLAETLLAMV</sequence>
<evidence type="ECO:0000256" key="2">
    <source>
        <dbReference type="SAM" id="Phobius"/>
    </source>
</evidence>
<keyword evidence="1" id="KW-0378">Hydrolase</keyword>
<evidence type="ECO:0000313" key="4">
    <source>
        <dbReference type="EMBL" id="POB01508.1"/>
    </source>
</evidence>
<evidence type="ECO:0000259" key="3">
    <source>
        <dbReference type="Pfam" id="PF04608"/>
    </source>
</evidence>
<comment type="cofactor">
    <cofactor evidence="1">
        <name>Mg(2+)</name>
        <dbReference type="ChEBI" id="CHEBI:18420"/>
    </cofactor>
</comment>
<dbReference type="RefSeq" id="WP_104739481.1">
    <property type="nucleotide sequence ID" value="NZ_BMHR01000017.1"/>
</dbReference>
<keyword evidence="1" id="KW-0443">Lipid metabolism</keyword>
<dbReference type="AlphaFoldDB" id="A0A2P4ERV1"/>
<dbReference type="EMBL" id="PPSK01000019">
    <property type="protein sequence ID" value="POB01508.1"/>
    <property type="molecule type" value="Genomic_DNA"/>
</dbReference>
<keyword evidence="1 2" id="KW-0472">Membrane</keyword>
<organism evidence="4 5">
    <name type="scientific">Halopseudomonas oceani</name>
    <dbReference type="NCBI Taxonomy" id="1708783"/>
    <lineage>
        <taxon>Bacteria</taxon>
        <taxon>Pseudomonadati</taxon>
        <taxon>Pseudomonadota</taxon>
        <taxon>Gammaproteobacteria</taxon>
        <taxon>Pseudomonadales</taxon>
        <taxon>Pseudomonadaceae</taxon>
        <taxon>Halopseudomonas</taxon>
    </lineage>
</organism>
<dbReference type="InterPro" id="IPR007686">
    <property type="entry name" value="YutG/PgpA"/>
</dbReference>
<dbReference type="PIRSF" id="PIRSF006162">
    <property type="entry name" value="PgpA"/>
    <property type="match status" value="1"/>
</dbReference>
<comment type="function">
    <text evidence="1">Lipid phosphatase which dephosphorylates phosphatidylglycerophosphate (PGP) to phosphatidylglycerol (PG).</text>
</comment>
<name>A0A2P4ERV1_9GAMM</name>
<comment type="catalytic activity">
    <reaction evidence="1">
        <text>a 1,2-diacyl-sn-glycero-3-phospho-(1'-sn-glycero-3'-phosphate) + H2O = a 1,2-diacyl-sn-glycero-3-phospho-(1'-sn-glycerol) + phosphate</text>
        <dbReference type="Rhea" id="RHEA:33751"/>
        <dbReference type="ChEBI" id="CHEBI:15377"/>
        <dbReference type="ChEBI" id="CHEBI:43474"/>
        <dbReference type="ChEBI" id="CHEBI:60110"/>
        <dbReference type="ChEBI" id="CHEBI:64716"/>
        <dbReference type="EC" id="3.1.3.27"/>
    </reaction>
</comment>
<keyword evidence="1" id="KW-0997">Cell inner membrane</keyword>
<dbReference type="Proteomes" id="UP000243451">
    <property type="component" value="Unassembled WGS sequence"/>
</dbReference>
<dbReference type="CDD" id="cd06971">
    <property type="entry name" value="PgpA"/>
    <property type="match status" value="1"/>
</dbReference>
<dbReference type="InterPro" id="IPR026037">
    <property type="entry name" value="PgpA"/>
</dbReference>
<keyword evidence="1" id="KW-0479">Metal-binding</keyword>
<dbReference type="GO" id="GO:0008962">
    <property type="term" value="F:phosphatidylglycerophosphatase activity"/>
    <property type="evidence" value="ECO:0007669"/>
    <property type="project" value="UniProtKB-EC"/>
</dbReference>
<keyword evidence="1" id="KW-0595">Phospholipid degradation</keyword>
<proteinExistence type="predicted"/>
<comment type="pathway">
    <text evidence="1">Phospholipid metabolism; phosphatidylglycerol biosynthesis; phosphatidylglycerol from CDP-diacylglycerol: step 2/2.</text>
</comment>
<keyword evidence="1 2" id="KW-0812">Transmembrane</keyword>
<dbReference type="SUPFAM" id="SSF101307">
    <property type="entry name" value="YutG-like"/>
    <property type="match status" value="1"/>
</dbReference>
<dbReference type="PANTHER" id="PTHR36305:SF1">
    <property type="entry name" value="PHOSPHATIDYLGLYCEROPHOSPHATASE A"/>
    <property type="match status" value="1"/>
</dbReference>
<dbReference type="GO" id="GO:0005886">
    <property type="term" value="C:plasma membrane"/>
    <property type="evidence" value="ECO:0007669"/>
    <property type="project" value="UniProtKB-SubCell"/>
</dbReference>
<keyword evidence="5" id="KW-1185">Reference proteome</keyword>
<dbReference type="InterPro" id="IPR036681">
    <property type="entry name" value="PgpA-like_sf"/>
</dbReference>
<dbReference type="EC" id="3.1.3.27" evidence="1"/>
<comment type="subcellular location">
    <subcellularLocation>
        <location evidence="1">Cell inner membrane</location>
        <topology evidence="1">Multi-pass membrane protein</topology>
    </subcellularLocation>
</comment>
<dbReference type="OrthoDB" id="9804091at2"/>